<gene>
    <name evidence="2" type="ORF">ENO10_02315</name>
</gene>
<organism evidence="2">
    <name type="scientific">Salinimicrobium catena</name>
    <dbReference type="NCBI Taxonomy" id="390640"/>
    <lineage>
        <taxon>Bacteria</taxon>
        <taxon>Pseudomonadati</taxon>
        <taxon>Bacteroidota</taxon>
        <taxon>Flavobacteriia</taxon>
        <taxon>Flavobacteriales</taxon>
        <taxon>Flavobacteriaceae</taxon>
        <taxon>Salinimicrobium</taxon>
    </lineage>
</organism>
<accession>A0A7C2RC82</accession>
<comment type="caution">
    <text evidence="2">The sequence shown here is derived from an EMBL/GenBank/DDBJ whole genome shotgun (WGS) entry which is preliminary data.</text>
</comment>
<proteinExistence type="predicted"/>
<dbReference type="EMBL" id="DSEE01000170">
    <property type="protein sequence ID" value="HER40032.1"/>
    <property type="molecule type" value="Genomic_DNA"/>
</dbReference>
<dbReference type="AlphaFoldDB" id="A0A7C2RC82"/>
<dbReference type="InterPro" id="IPR025665">
    <property type="entry name" value="Beta-barrel_OMP_2"/>
</dbReference>
<reference evidence="2" key="1">
    <citation type="journal article" date="2020" name="mSystems">
        <title>Genome- and Community-Level Interaction Insights into Carbon Utilization and Element Cycling Functions of Hydrothermarchaeota in Hydrothermal Sediment.</title>
        <authorList>
            <person name="Zhou Z."/>
            <person name="Liu Y."/>
            <person name="Xu W."/>
            <person name="Pan J."/>
            <person name="Luo Z.H."/>
            <person name="Li M."/>
        </authorList>
    </citation>
    <scope>NUCLEOTIDE SEQUENCE [LARGE SCALE GENOMIC DNA]</scope>
    <source>
        <strain evidence="2">SpSt-1235</strain>
    </source>
</reference>
<protein>
    <submittedName>
        <fullName evidence="2">PorT family protein</fullName>
    </submittedName>
</protein>
<feature type="non-terminal residue" evidence="2">
    <location>
        <position position="1"/>
    </location>
</feature>
<dbReference type="Proteomes" id="UP000885753">
    <property type="component" value="Unassembled WGS sequence"/>
</dbReference>
<sequence length="109" mass="12090">EDNADIEHQLDYITVPVLAKLYVTNGWSLEAGPQVGFVVNEQIGDGDNDIDFYEDDRKELDMSLGLGTSFKFNNFFLYGRYNAGLTNIYDVEGADAKNSVIQAGIGLLF</sequence>
<evidence type="ECO:0000259" key="1">
    <source>
        <dbReference type="Pfam" id="PF13568"/>
    </source>
</evidence>
<dbReference type="Pfam" id="PF13568">
    <property type="entry name" value="OMP_b-brl_2"/>
    <property type="match status" value="1"/>
</dbReference>
<evidence type="ECO:0000313" key="2">
    <source>
        <dbReference type="EMBL" id="HER40032.1"/>
    </source>
</evidence>
<feature type="domain" description="Outer membrane protein beta-barrel" evidence="1">
    <location>
        <begin position="9"/>
        <end position="89"/>
    </location>
</feature>
<name>A0A7C2RC82_9FLAO</name>